<dbReference type="CDD" id="cd06422">
    <property type="entry name" value="NTP_transferase_like_1"/>
    <property type="match status" value="1"/>
</dbReference>
<proteinExistence type="predicted"/>
<protein>
    <submittedName>
        <fullName evidence="4">MurNAc alpha-1-phosphate uridylyltransferase</fullName>
        <ecNumber evidence="4">2.7.7.-</ecNumber>
    </submittedName>
</protein>
<evidence type="ECO:0000259" key="3">
    <source>
        <dbReference type="Pfam" id="PF00483"/>
    </source>
</evidence>
<dbReference type="GO" id="GO:0016779">
    <property type="term" value="F:nucleotidyltransferase activity"/>
    <property type="evidence" value="ECO:0007669"/>
    <property type="project" value="UniProtKB-KW"/>
</dbReference>
<keyword evidence="2 4" id="KW-0548">Nucleotidyltransferase</keyword>
<dbReference type="InterPro" id="IPR050065">
    <property type="entry name" value="GlmU-like"/>
</dbReference>
<evidence type="ECO:0000313" key="4">
    <source>
        <dbReference type="EMBL" id="MBP1858794.1"/>
    </source>
</evidence>
<dbReference type="InterPro" id="IPR005835">
    <property type="entry name" value="NTP_transferase_dom"/>
</dbReference>
<sequence>MPINPRPIKNAMVLAAGLGTRLRPITDTMPKPLVPIADKPMIDYVLDLLDGAGVETVAVNVHHFADSMEAHLAKRSRPRIVISDERAALMNSGGGLAKGLKLLPEGPVLVMNADLFWVGEKPGSPSNLERLASFFDPQTMDMALLCVRNENTTGHSGKLDFSLDAQGRLSRYKDGMENPVVYAGAIAMHSRLFADAPEDAFNLNIYFDRAIANNRLFGIVLEGHWLTVGTPEAIGEAENTIRRFEAGA</sequence>
<name>A0ABS4ELG8_9HYPH</name>
<gene>
    <name evidence="4" type="ORF">J2Z75_002302</name>
</gene>
<keyword evidence="5" id="KW-1185">Reference proteome</keyword>
<dbReference type="EMBL" id="JAGGJV010000003">
    <property type="protein sequence ID" value="MBP1858794.1"/>
    <property type="molecule type" value="Genomic_DNA"/>
</dbReference>
<evidence type="ECO:0000256" key="2">
    <source>
        <dbReference type="ARBA" id="ARBA00022695"/>
    </source>
</evidence>
<dbReference type="Pfam" id="PF00483">
    <property type="entry name" value="NTP_transferase"/>
    <property type="match status" value="1"/>
</dbReference>
<dbReference type="RefSeq" id="WP_209852043.1">
    <property type="nucleotide sequence ID" value="NZ_JAGGJV010000003.1"/>
</dbReference>
<dbReference type="InterPro" id="IPR029044">
    <property type="entry name" value="Nucleotide-diphossugar_trans"/>
</dbReference>
<evidence type="ECO:0000313" key="5">
    <source>
        <dbReference type="Proteomes" id="UP000823786"/>
    </source>
</evidence>
<dbReference type="Proteomes" id="UP000823786">
    <property type="component" value="Unassembled WGS sequence"/>
</dbReference>
<reference evidence="4 5" key="1">
    <citation type="submission" date="2021-03" db="EMBL/GenBank/DDBJ databases">
        <title>Genomic Encyclopedia of Type Strains, Phase IV (KMG-IV): sequencing the most valuable type-strain genomes for metagenomic binning, comparative biology and taxonomic classification.</title>
        <authorList>
            <person name="Goeker M."/>
        </authorList>
    </citation>
    <scope>NUCLEOTIDE SEQUENCE [LARGE SCALE GENOMIC DNA]</scope>
    <source>
        <strain evidence="4 5">DSM 26427</strain>
    </source>
</reference>
<feature type="domain" description="Nucleotidyl transferase" evidence="3">
    <location>
        <begin position="11"/>
        <end position="117"/>
    </location>
</feature>
<evidence type="ECO:0000256" key="1">
    <source>
        <dbReference type="ARBA" id="ARBA00022679"/>
    </source>
</evidence>
<dbReference type="SUPFAM" id="SSF53448">
    <property type="entry name" value="Nucleotide-diphospho-sugar transferases"/>
    <property type="match status" value="1"/>
</dbReference>
<dbReference type="EC" id="2.7.7.-" evidence="4"/>
<dbReference type="PANTHER" id="PTHR43584:SF8">
    <property type="entry name" value="N-ACETYLMURAMATE ALPHA-1-PHOSPHATE URIDYLYLTRANSFERASE"/>
    <property type="match status" value="1"/>
</dbReference>
<dbReference type="Gene3D" id="3.90.550.10">
    <property type="entry name" value="Spore Coat Polysaccharide Biosynthesis Protein SpsA, Chain A"/>
    <property type="match status" value="1"/>
</dbReference>
<keyword evidence="1 4" id="KW-0808">Transferase</keyword>
<comment type="caution">
    <text evidence="4">The sequence shown here is derived from an EMBL/GenBank/DDBJ whole genome shotgun (WGS) entry which is preliminary data.</text>
</comment>
<organism evidence="4 5">
    <name type="scientific">Rhizobium herbae</name>
    <dbReference type="NCBI Taxonomy" id="508661"/>
    <lineage>
        <taxon>Bacteria</taxon>
        <taxon>Pseudomonadati</taxon>
        <taxon>Pseudomonadota</taxon>
        <taxon>Alphaproteobacteria</taxon>
        <taxon>Hyphomicrobiales</taxon>
        <taxon>Rhizobiaceae</taxon>
        <taxon>Rhizobium/Agrobacterium group</taxon>
        <taxon>Rhizobium</taxon>
    </lineage>
</organism>
<dbReference type="PANTHER" id="PTHR43584">
    <property type="entry name" value="NUCLEOTIDYL TRANSFERASE"/>
    <property type="match status" value="1"/>
</dbReference>
<accession>A0ABS4ELG8</accession>